<evidence type="ECO:0000256" key="4">
    <source>
        <dbReference type="ARBA" id="ARBA00022989"/>
    </source>
</evidence>
<sequence>GAIELDLNRFPRGAKTAKQCSLEMVTNEAEMPMISIFKQKRVKGWWPFVARDENDELEVTGKVEAELHLLTEEEAEKSPAGLARNEPD</sequence>
<dbReference type="EMBL" id="VXAJ01001014">
    <property type="protein sequence ID" value="NXK14581.1"/>
    <property type="molecule type" value="Genomic_DNA"/>
</dbReference>
<dbReference type="GO" id="GO:0005509">
    <property type="term" value="F:calcium ion binding"/>
    <property type="evidence" value="ECO:0007669"/>
    <property type="project" value="TreeGrafter"/>
</dbReference>
<dbReference type="PANTHER" id="PTHR12546:SF32">
    <property type="entry name" value="OTOFERLIN"/>
    <property type="match status" value="1"/>
</dbReference>
<evidence type="ECO:0000259" key="6">
    <source>
        <dbReference type="Pfam" id="PF16165"/>
    </source>
</evidence>
<evidence type="ECO:0000256" key="5">
    <source>
        <dbReference type="ARBA" id="ARBA00023136"/>
    </source>
</evidence>
<gene>
    <name evidence="7" type="primary">Otof_2</name>
    <name evidence="7" type="ORF">HERCAC_R02574</name>
</gene>
<reference evidence="7 8" key="1">
    <citation type="submission" date="2019-09" db="EMBL/GenBank/DDBJ databases">
        <title>Bird 10,000 Genomes (B10K) Project - Family phase.</title>
        <authorList>
            <person name="Zhang G."/>
        </authorList>
    </citation>
    <scope>NUCLEOTIDE SEQUENCE [LARGE SCALE GENOMIC DNA]</scope>
    <source>
        <strain evidence="7">B10K-DU-005-78</strain>
        <tissue evidence="7">Mixed tissue sample</tissue>
    </source>
</reference>
<feature type="non-terminal residue" evidence="7">
    <location>
        <position position="88"/>
    </location>
</feature>
<comment type="subcellular location">
    <subcellularLocation>
        <location evidence="1">Membrane</location>
    </subcellularLocation>
</comment>
<keyword evidence="3" id="KW-0677">Repeat</keyword>
<organism evidence="7 8">
    <name type="scientific">Herpetotheres cachinnans</name>
    <name type="common">Laughing falcon</name>
    <name type="synonym">Falco cachinnans</name>
    <dbReference type="NCBI Taxonomy" id="56343"/>
    <lineage>
        <taxon>Eukaryota</taxon>
        <taxon>Metazoa</taxon>
        <taxon>Chordata</taxon>
        <taxon>Craniata</taxon>
        <taxon>Vertebrata</taxon>
        <taxon>Euteleostomi</taxon>
        <taxon>Archelosauria</taxon>
        <taxon>Archosauria</taxon>
        <taxon>Dinosauria</taxon>
        <taxon>Saurischia</taxon>
        <taxon>Theropoda</taxon>
        <taxon>Coelurosauria</taxon>
        <taxon>Aves</taxon>
        <taxon>Neognathae</taxon>
        <taxon>Neoaves</taxon>
        <taxon>Telluraves</taxon>
        <taxon>Australaves</taxon>
        <taxon>Falconiformes</taxon>
        <taxon>Falconidae</taxon>
        <taxon>Herpetotheres</taxon>
    </lineage>
</organism>
<dbReference type="InterPro" id="IPR037721">
    <property type="entry name" value="Ferlin"/>
</dbReference>
<dbReference type="Proteomes" id="UP000555649">
    <property type="component" value="Unassembled WGS sequence"/>
</dbReference>
<dbReference type="GO" id="GO:0035612">
    <property type="term" value="F:AP-2 adaptor complex binding"/>
    <property type="evidence" value="ECO:0007669"/>
    <property type="project" value="TreeGrafter"/>
</dbReference>
<protein>
    <submittedName>
        <fullName evidence="7">OTOF protein</fullName>
    </submittedName>
</protein>
<comment type="caution">
    <text evidence="7">The sequence shown here is derived from an EMBL/GenBank/DDBJ whole genome shotgun (WGS) entry which is preliminary data.</text>
</comment>
<evidence type="ECO:0000256" key="2">
    <source>
        <dbReference type="ARBA" id="ARBA00022692"/>
    </source>
</evidence>
<keyword evidence="8" id="KW-1185">Reference proteome</keyword>
<keyword evidence="4" id="KW-1133">Transmembrane helix</keyword>
<dbReference type="GO" id="GO:0016082">
    <property type="term" value="P:synaptic vesicle priming"/>
    <property type="evidence" value="ECO:0007669"/>
    <property type="project" value="TreeGrafter"/>
</dbReference>
<dbReference type="PANTHER" id="PTHR12546">
    <property type="entry name" value="FER-1-LIKE"/>
    <property type="match status" value="1"/>
</dbReference>
<feature type="non-terminal residue" evidence="7">
    <location>
        <position position="1"/>
    </location>
</feature>
<keyword evidence="2" id="KW-0812">Transmembrane</keyword>
<name>A0A7L0H2S0_HERCA</name>
<dbReference type="GO" id="GO:0007009">
    <property type="term" value="P:plasma membrane organization"/>
    <property type="evidence" value="ECO:0007669"/>
    <property type="project" value="TreeGrafter"/>
</dbReference>
<dbReference type="AlphaFoldDB" id="A0A7L0H2S0"/>
<dbReference type="GO" id="GO:0030672">
    <property type="term" value="C:synaptic vesicle membrane"/>
    <property type="evidence" value="ECO:0007669"/>
    <property type="project" value="TreeGrafter"/>
</dbReference>
<evidence type="ECO:0000313" key="7">
    <source>
        <dbReference type="EMBL" id="NXK14581.1"/>
    </source>
</evidence>
<dbReference type="GO" id="GO:0048787">
    <property type="term" value="C:presynaptic active zone membrane"/>
    <property type="evidence" value="ECO:0007669"/>
    <property type="project" value="TreeGrafter"/>
</dbReference>
<proteinExistence type="predicted"/>
<feature type="domain" description="Ferlin C-terminal" evidence="6">
    <location>
        <begin position="60"/>
        <end position="88"/>
    </location>
</feature>
<evidence type="ECO:0000313" key="8">
    <source>
        <dbReference type="Proteomes" id="UP000555649"/>
    </source>
</evidence>
<dbReference type="Pfam" id="PF16165">
    <property type="entry name" value="Ferlin_C"/>
    <property type="match status" value="1"/>
</dbReference>
<evidence type="ECO:0000256" key="3">
    <source>
        <dbReference type="ARBA" id="ARBA00022737"/>
    </source>
</evidence>
<dbReference type="InterPro" id="IPR032362">
    <property type="entry name" value="Ferlin_C"/>
</dbReference>
<evidence type="ECO:0000256" key="1">
    <source>
        <dbReference type="ARBA" id="ARBA00004370"/>
    </source>
</evidence>
<keyword evidence="5" id="KW-0472">Membrane</keyword>
<accession>A0A7L0H2S0</accession>